<name>A0A8H7IX52_9PLEO</name>
<dbReference type="AlphaFoldDB" id="A0A8H7IX52"/>
<feature type="region of interest" description="Disordered" evidence="1">
    <location>
        <begin position="17"/>
        <end position="82"/>
    </location>
</feature>
<organism evidence="2 3">
    <name type="scientific">Ascochyta lentis</name>
    <dbReference type="NCBI Taxonomy" id="205686"/>
    <lineage>
        <taxon>Eukaryota</taxon>
        <taxon>Fungi</taxon>
        <taxon>Dikarya</taxon>
        <taxon>Ascomycota</taxon>
        <taxon>Pezizomycotina</taxon>
        <taxon>Dothideomycetes</taxon>
        <taxon>Pleosporomycetidae</taxon>
        <taxon>Pleosporales</taxon>
        <taxon>Pleosporineae</taxon>
        <taxon>Didymellaceae</taxon>
        <taxon>Ascochyta</taxon>
    </lineage>
</organism>
<evidence type="ECO:0000313" key="2">
    <source>
        <dbReference type="EMBL" id="KAF9693919.1"/>
    </source>
</evidence>
<evidence type="ECO:0000313" key="3">
    <source>
        <dbReference type="Proteomes" id="UP000651452"/>
    </source>
</evidence>
<dbReference type="Proteomes" id="UP000651452">
    <property type="component" value="Unassembled WGS sequence"/>
</dbReference>
<accession>A0A8H7IX52</accession>
<comment type="caution">
    <text evidence="2">The sequence shown here is derived from an EMBL/GenBank/DDBJ whole genome shotgun (WGS) entry which is preliminary data.</text>
</comment>
<protein>
    <submittedName>
        <fullName evidence="2">Uncharacterized protein</fullName>
    </submittedName>
</protein>
<feature type="compositionally biased region" description="Basic and acidic residues" evidence="1">
    <location>
        <begin position="29"/>
        <end position="39"/>
    </location>
</feature>
<sequence length="82" mass="9131">MTALDIKFGIRTPSRMPSERVFLPRKRKTTQEKAPKEKVLLGQVNALEHPRPSTQVSQKTTAAESYTSSEQCSSNKKSASQP</sequence>
<gene>
    <name evidence="2" type="ORF">EKO04_008091</name>
</gene>
<feature type="compositionally biased region" description="Polar residues" evidence="1">
    <location>
        <begin position="52"/>
        <end position="82"/>
    </location>
</feature>
<keyword evidence="3" id="KW-1185">Reference proteome</keyword>
<reference evidence="2" key="1">
    <citation type="submission" date="2018-12" db="EMBL/GenBank/DDBJ databases">
        <authorList>
            <person name="Syme R.A."/>
            <person name="Farfan-Caceres L."/>
            <person name="Lichtenzveig J."/>
        </authorList>
    </citation>
    <scope>NUCLEOTIDE SEQUENCE</scope>
    <source>
        <strain evidence="2">Al4</strain>
    </source>
</reference>
<proteinExistence type="predicted"/>
<dbReference type="EMBL" id="RZGK01000014">
    <property type="protein sequence ID" value="KAF9693919.1"/>
    <property type="molecule type" value="Genomic_DNA"/>
</dbReference>
<evidence type="ECO:0000256" key="1">
    <source>
        <dbReference type="SAM" id="MobiDB-lite"/>
    </source>
</evidence>
<reference evidence="2" key="2">
    <citation type="submission" date="2020-09" db="EMBL/GenBank/DDBJ databases">
        <title>Reference genome assembly for Australian Ascochyta lentis isolate Al4.</title>
        <authorList>
            <person name="Lee R.C."/>
            <person name="Farfan-Caceres L.M."/>
            <person name="Debler J.W."/>
            <person name="Williams A.H."/>
            <person name="Henares B.M."/>
        </authorList>
    </citation>
    <scope>NUCLEOTIDE SEQUENCE</scope>
    <source>
        <strain evidence="2">Al4</strain>
    </source>
</reference>